<evidence type="ECO:0000256" key="4">
    <source>
        <dbReference type="ARBA" id="ARBA00022833"/>
    </source>
</evidence>
<keyword evidence="3" id="KW-0378">Hydrolase</keyword>
<keyword evidence="1" id="KW-0645">Protease</keyword>
<evidence type="ECO:0000259" key="6">
    <source>
        <dbReference type="Pfam" id="PF00413"/>
    </source>
</evidence>
<comment type="caution">
    <text evidence="7">The sequence shown here is derived from an EMBL/GenBank/DDBJ whole genome shotgun (WGS) entry which is preliminary data.</text>
</comment>
<organism evidence="7 8">
    <name type="scientific">Knoellia locipacati</name>
    <dbReference type="NCBI Taxonomy" id="882824"/>
    <lineage>
        <taxon>Bacteria</taxon>
        <taxon>Bacillati</taxon>
        <taxon>Actinomycetota</taxon>
        <taxon>Actinomycetes</taxon>
        <taxon>Micrococcales</taxon>
        <taxon>Intrasporangiaceae</taxon>
        <taxon>Knoellia</taxon>
    </lineage>
</organism>
<dbReference type="InterPro" id="IPR001818">
    <property type="entry name" value="Pept_M10_metallopeptidase"/>
</dbReference>
<dbReference type="GO" id="GO:0006508">
    <property type="term" value="P:proteolysis"/>
    <property type="evidence" value="ECO:0007669"/>
    <property type="project" value="UniProtKB-KW"/>
</dbReference>
<feature type="domain" description="Peptidase M10 metallopeptidase" evidence="6">
    <location>
        <begin position="211"/>
        <end position="288"/>
    </location>
</feature>
<dbReference type="GO" id="GO:0004222">
    <property type="term" value="F:metalloendopeptidase activity"/>
    <property type="evidence" value="ECO:0007669"/>
    <property type="project" value="InterPro"/>
</dbReference>
<sequence length="298" mass="31236">MRRRLAELDRLDAATVVAGPAWPAPLPTPYAVAPASRRRRLTALPLVVLVLTGGLLWVRTAATDQIDHVAAVIPVADGRPPVAPDSRPSRLLPQPVAPGGSGGYTFMAENTLGPAAYDPCRPLHLVVNGEAAPEGADGILREALSMISPAAGLQIVVDGPTDERASEQRPAVDRARYGNEWSPALIAWTTPQGDPRLEGETLGIGGSQAVADDSGRLRSVTGMVHLDGPDFALMLSRPRGHVDAVAVVAHELGHLLGLGHVDDPDQLMMARYEGQVGLGDGDRRGLARLADAPCAHGV</sequence>
<dbReference type="InterPro" id="IPR024079">
    <property type="entry name" value="MetalloPept_cat_dom_sf"/>
</dbReference>
<dbReference type="AlphaFoldDB" id="A0A512T4M4"/>
<name>A0A512T4M4_9MICO</name>
<keyword evidence="5" id="KW-1133">Transmembrane helix</keyword>
<keyword evidence="4" id="KW-0862">Zinc</keyword>
<dbReference type="GO" id="GO:0008270">
    <property type="term" value="F:zinc ion binding"/>
    <property type="evidence" value="ECO:0007669"/>
    <property type="project" value="InterPro"/>
</dbReference>
<reference evidence="7 8" key="1">
    <citation type="submission" date="2019-07" db="EMBL/GenBank/DDBJ databases">
        <title>Whole genome shotgun sequence of Knoellia locipacati NBRC 109775.</title>
        <authorList>
            <person name="Hosoyama A."/>
            <person name="Uohara A."/>
            <person name="Ohji S."/>
            <person name="Ichikawa N."/>
        </authorList>
    </citation>
    <scope>NUCLEOTIDE SEQUENCE [LARGE SCALE GENOMIC DNA]</scope>
    <source>
        <strain evidence="7 8">NBRC 109775</strain>
    </source>
</reference>
<proteinExistence type="predicted"/>
<gene>
    <name evidence="7" type="ORF">KLO01_31600</name>
</gene>
<dbReference type="Proteomes" id="UP000321793">
    <property type="component" value="Unassembled WGS sequence"/>
</dbReference>
<dbReference type="GO" id="GO:0031012">
    <property type="term" value="C:extracellular matrix"/>
    <property type="evidence" value="ECO:0007669"/>
    <property type="project" value="InterPro"/>
</dbReference>
<accession>A0A512T4M4</accession>
<evidence type="ECO:0000256" key="3">
    <source>
        <dbReference type="ARBA" id="ARBA00022801"/>
    </source>
</evidence>
<evidence type="ECO:0000313" key="8">
    <source>
        <dbReference type="Proteomes" id="UP000321793"/>
    </source>
</evidence>
<keyword evidence="5" id="KW-0812">Transmembrane</keyword>
<dbReference type="SUPFAM" id="SSF55486">
    <property type="entry name" value="Metalloproteases ('zincins'), catalytic domain"/>
    <property type="match status" value="1"/>
</dbReference>
<dbReference type="EMBL" id="BKBA01000012">
    <property type="protein sequence ID" value="GEQ15113.1"/>
    <property type="molecule type" value="Genomic_DNA"/>
</dbReference>
<feature type="transmembrane region" description="Helical" evidence="5">
    <location>
        <begin position="41"/>
        <end position="58"/>
    </location>
</feature>
<evidence type="ECO:0000256" key="1">
    <source>
        <dbReference type="ARBA" id="ARBA00022670"/>
    </source>
</evidence>
<dbReference type="Pfam" id="PF00413">
    <property type="entry name" value="Peptidase_M10"/>
    <property type="match status" value="1"/>
</dbReference>
<evidence type="ECO:0000313" key="7">
    <source>
        <dbReference type="EMBL" id="GEQ15113.1"/>
    </source>
</evidence>
<dbReference type="Gene3D" id="3.40.390.10">
    <property type="entry name" value="Collagenase (Catalytic Domain)"/>
    <property type="match status" value="1"/>
</dbReference>
<evidence type="ECO:0000256" key="5">
    <source>
        <dbReference type="SAM" id="Phobius"/>
    </source>
</evidence>
<protein>
    <recommendedName>
        <fullName evidence="6">Peptidase M10 metallopeptidase domain-containing protein</fullName>
    </recommendedName>
</protein>
<keyword evidence="8" id="KW-1185">Reference proteome</keyword>
<evidence type="ECO:0000256" key="2">
    <source>
        <dbReference type="ARBA" id="ARBA00022723"/>
    </source>
</evidence>
<keyword evidence="5" id="KW-0472">Membrane</keyword>
<keyword evidence="2" id="KW-0479">Metal-binding</keyword>